<gene>
    <name evidence="2" type="ORF">GCM10020366_70950</name>
</gene>
<organism evidence="2 3">
    <name type="scientific">Saccharopolyspora gregorii</name>
    <dbReference type="NCBI Taxonomy" id="33914"/>
    <lineage>
        <taxon>Bacteria</taxon>
        <taxon>Bacillati</taxon>
        <taxon>Actinomycetota</taxon>
        <taxon>Actinomycetes</taxon>
        <taxon>Pseudonocardiales</taxon>
        <taxon>Pseudonocardiaceae</taxon>
        <taxon>Saccharopolyspora</taxon>
    </lineage>
</organism>
<name>A0ABP6S3D2_9PSEU</name>
<reference evidence="3" key="1">
    <citation type="journal article" date="2019" name="Int. J. Syst. Evol. Microbiol.">
        <title>The Global Catalogue of Microorganisms (GCM) 10K type strain sequencing project: providing services to taxonomists for standard genome sequencing and annotation.</title>
        <authorList>
            <consortium name="The Broad Institute Genomics Platform"/>
            <consortium name="The Broad Institute Genome Sequencing Center for Infectious Disease"/>
            <person name="Wu L."/>
            <person name="Ma J."/>
        </authorList>
    </citation>
    <scope>NUCLEOTIDE SEQUENCE [LARGE SCALE GENOMIC DNA]</scope>
    <source>
        <strain evidence="3">JCM 9687</strain>
    </source>
</reference>
<dbReference type="EMBL" id="BAAAYK010000043">
    <property type="protein sequence ID" value="GAA3366632.1"/>
    <property type="molecule type" value="Genomic_DNA"/>
</dbReference>
<accession>A0ABP6S3D2</accession>
<evidence type="ECO:0000313" key="3">
    <source>
        <dbReference type="Proteomes" id="UP001500483"/>
    </source>
</evidence>
<protein>
    <submittedName>
        <fullName evidence="2">Uncharacterized protein</fullName>
    </submittedName>
</protein>
<keyword evidence="3" id="KW-1185">Reference proteome</keyword>
<evidence type="ECO:0000256" key="1">
    <source>
        <dbReference type="SAM" id="MobiDB-lite"/>
    </source>
</evidence>
<proteinExistence type="predicted"/>
<sequence>MPGQVRGPAQQAAFPVGEAEARPPGRGLAGAGDGGGDLLGAVDVELGDQAAIRGSVDRSRGVGSVMVAHSP</sequence>
<feature type="region of interest" description="Disordered" evidence="1">
    <location>
        <begin position="1"/>
        <end position="34"/>
    </location>
</feature>
<dbReference type="RefSeq" id="WP_344931562.1">
    <property type="nucleotide sequence ID" value="NZ_BAAAYK010000043.1"/>
</dbReference>
<dbReference type="Proteomes" id="UP001500483">
    <property type="component" value="Unassembled WGS sequence"/>
</dbReference>
<comment type="caution">
    <text evidence="2">The sequence shown here is derived from an EMBL/GenBank/DDBJ whole genome shotgun (WGS) entry which is preliminary data.</text>
</comment>
<evidence type="ECO:0000313" key="2">
    <source>
        <dbReference type="EMBL" id="GAA3366632.1"/>
    </source>
</evidence>